<dbReference type="EMBL" id="JAEUBD010000095">
    <property type="protein sequence ID" value="KAH3677933.1"/>
    <property type="molecule type" value="Genomic_DNA"/>
</dbReference>
<keyword evidence="3" id="KW-1185">Reference proteome</keyword>
<dbReference type="PANTHER" id="PTHR11679">
    <property type="entry name" value="VESICLE PROTEIN SORTING-ASSOCIATED"/>
    <property type="match status" value="1"/>
</dbReference>
<dbReference type="Pfam" id="PF00995">
    <property type="entry name" value="Sec1"/>
    <property type="match status" value="1"/>
</dbReference>
<dbReference type="InterPro" id="IPR036045">
    <property type="entry name" value="Sec1-like_sf"/>
</dbReference>
<dbReference type="AlphaFoldDB" id="A0A1B7SMV5"/>
<dbReference type="InterPro" id="IPR027482">
    <property type="entry name" value="Sec1-like_dom2"/>
</dbReference>
<reference evidence="2" key="1">
    <citation type="journal article" date="2021" name="Open Biol.">
        <title>Shared evolutionary footprints suggest mitochondrial oxidative damage underlies multiple complex I losses in fungi.</title>
        <authorList>
            <person name="Schikora-Tamarit M.A."/>
            <person name="Marcet-Houben M."/>
            <person name="Nosek J."/>
            <person name="Gabaldon T."/>
        </authorList>
    </citation>
    <scope>NUCLEOTIDE SEQUENCE</scope>
    <source>
        <strain evidence="2">NCAIM Y.01608</strain>
    </source>
</reference>
<gene>
    <name evidence="2" type="ORF">OGATHE_000588</name>
</gene>
<dbReference type="SUPFAM" id="SSF56815">
    <property type="entry name" value="Sec1/munc18-like (SM) proteins"/>
    <property type="match status" value="1"/>
</dbReference>
<dbReference type="InterPro" id="IPR043154">
    <property type="entry name" value="Sec-1-like_dom1"/>
</dbReference>
<evidence type="ECO:0000313" key="2">
    <source>
        <dbReference type="EMBL" id="KAH3677933.1"/>
    </source>
</evidence>
<dbReference type="Gene3D" id="1.25.40.60">
    <property type="match status" value="1"/>
</dbReference>
<dbReference type="Proteomes" id="UP000788993">
    <property type="component" value="Unassembled WGS sequence"/>
</dbReference>
<dbReference type="Gene3D" id="3.90.830.10">
    <property type="entry name" value="Syntaxin Binding Protein 1, Chain A, domain 2"/>
    <property type="match status" value="1"/>
</dbReference>
<comment type="caution">
    <text evidence="2">The sequence shown here is derived from an EMBL/GenBank/DDBJ whole genome shotgun (WGS) entry which is preliminary data.</text>
</comment>
<evidence type="ECO:0000256" key="1">
    <source>
        <dbReference type="ARBA" id="ARBA00009884"/>
    </source>
</evidence>
<sequence length="575" mass="65320">MDLYAVAQHYLDRILEKDSSDNIRVLLLDKTTSAVISMVTTQSELLKKDVFLVDKLDNFQRDSLRNLSCICFLEPSMETIANLSREIANPNYQKYDLFFNNSVSNSKLERLAESDDLETISKVVEIFMDYLVVNKAFFVVPNVVSPYGPLVRDSWDQAAFDQSLQSVMSLLLSLKYKPVIRYETNSKMCAKLANAVNFEINSNQMLFGQLPLRDSPPSLLILDRKNDPITPLLFPWTYQAMIHELLGIHNNTVNMSRVHNISEELKEVVVNEQTDQFYKESMYLNFGDLSESLKRFIETYKAKTKTSSNISTITDMKFFLENYPEFKKTSINLSKHMLLSTEIDKKINELRLWEVGELQQSLATNDNSSGDLAELEDLLFDRKLQNGAPAAPLSEDTKLKLLAVYALRYESHPSNQLSRLTRQLHQLGFPSHKLDLIKHLLQTSGTSQRLHDDGESIFEKVSNSTMGGTVNGISFKNNTDGNVYMQHSPRLKQVLMKLFKNKLNTKNYALLKPNGLEAYAGNDKIPDQELVIFIVGGVTYEEARLVAELNQLNPGLKIVIGGTHILDSDTFIGLK</sequence>
<dbReference type="InterPro" id="IPR043127">
    <property type="entry name" value="Sec-1-like_dom3a"/>
</dbReference>
<reference evidence="2" key="2">
    <citation type="submission" date="2021-01" db="EMBL/GenBank/DDBJ databases">
        <authorList>
            <person name="Schikora-Tamarit M.A."/>
        </authorList>
    </citation>
    <scope>NUCLEOTIDE SEQUENCE</scope>
    <source>
        <strain evidence="2">NCAIM Y.01608</strain>
    </source>
</reference>
<protein>
    <submittedName>
        <fullName evidence="2">Uncharacterized protein</fullName>
    </submittedName>
</protein>
<accession>A0A1B7SMV5</accession>
<organism evidence="2 3">
    <name type="scientific">Ogataea polymorpha</name>
    <dbReference type="NCBI Taxonomy" id="460523"/>
    <lineage>
        <taxon>Eukaryota</taxon>
        <taxon>Fungi</taxon>
        <taxon>Dikarya</taxon>
        <taxon>Ascomycota</taxon>
        <taxon>Saccharomycotina</taxon>
        <taxon>Pichiomycetes</taxon>
        <taxon>Pichiales</taxon>
        <taxon>Pichiaceae</taxon>
        <taxon>Ogataea</taxon>
    </lineage>
</organism>
<proteinExistence type="inferred from homology"/>
<dbReference type="GO" id="GO:0016192">
    <property type="term" value="P:vesicle-mediated transport"/>
    <property type="evidence" value="ECO:0007669"/>
    <property type="project" value="InterPro"/>
</dbReference>
<dbReference type="Gene3D" id="3.40.50.1910">
    <property type="match status" value="1"/>
</dbReference>
<comment type="similarity">
    <text evidence="1">Belongs to the STXBP/unc-18/SEC1 family.</text>
</comment>
<dbReference type="InterPro" id="IPR001619">
    <property type="entry name" value="Sec1-like"/>
</dbReference>
<evidence type="ECO:0000313" key="3">
    <source>
        <dbReference type="Proteomes" id="UP000788993"/>
    </source>
</evidence>
<dbReference type="RefSeq" id="XP_018212620.1">
    <property type="nucleotide sequence ID" value="XM_018355864.1"/>
</dbReference>
<name>A0A1B7SMV5_9ASCO</name>
<dbReference type="PIRSF" id="PIRSF005715">
    <property type="entry name" value="VPS45_Sec1"/>
    <property type="match status" value="1"/>
</dbReference>
<dbReference type="Gene3D" id="3.40.50.2060">
    <property type="match status" value="1"/>
</dbReference>